<protein>
    <submittedName>
        <fullName evidence="1">BA75_00135T0</fullName>
    </submittedName>
</protein>
<name>A0A1B2J924_PICPA</name>
<evidence type="ECO:0000313" key="2">
    <source>
        <dbReference type="Proteomes" id="UP000094565"/>
    </source>
</evidence>
<dbReference type="AlphaFoldDB" id="A0A1B2J924"/>
<dbReference type="InterPro" id="IPR021463">
    <property type="entry name" value="Methyltransf_34"/>
</dbReference>
<dbReference type="EMBL" id="CP014584">
    <property type="protein sequence ID" value="ANZ74547.1"/>
    <property type="molecule type" value="Genomic_DNA"/>
</dbReference>
<dbReference type="OrthoDB" id="6419443at2759"/>
<dbReference type="Pfam" id="PF11312">
    <property type="entry name" value="Methyltransf_34"/>
    <property type="match status" value="1"/>
</dbReference>
<organism evidence="1 2">
    <name type="scientific">Komagataella pastoris</name>
    <name type="common">Yeast</name>
    <name type="synonym">Pichia pastoris</name>
    <dbReference type="NCBI Taxonomy" id="4922"/>
    <lineage>
        <taxon>Eukaryota</taxon>
        <taxon>Fungi</taxon>
        <taxon>Dikarya</taxon>
        <taxon>Ascomycota</taxon>
        <taxon>Saccharomycotina</taxon>
        <taxon>Pichiomycetes</taxon>
        <taxon>Pichiales</taxon>
        <taxon>Pichiaceae</taxon>
        <taxon>Komagataella</taxon>
    </lineage>
</organism>
<reference evidence="1 2" key="1">
    <citation type="submission" date="2016-02" db="EMBL/GenBank/DDBJ databases">
        <title>Comparative genomic and transcriptomic foundation for Pichia pastoris.</title>
        <authorList>
            <person name="Love K.R."/>
            <person name="Shah K.A."/>
            <person name="Whittaker C.A."/>
            <person name="Wu J."/>
            <person name="Bartlett M.C."/>
            <person name="Ma D."/>
            <person name="Leeson R.L."/>
            <person name="Priest M."/>
            <person name="Young S.K."/>
            <person name="Love J.C."/>
        </authorList>
    </citation>
    <scope>NUCLEOTIDE SEQUENCE [LARGE SCALE GENOMIC DNA]</scope>
    <source>
        <strain evidence="1 2">ATCC 28485</strain>
    </source>
</reference>
<dbReference type="Proteomes" id="UP000094565">
    <property type="component" value="Chromosome 1"/>
</dbReference>
<gene>
    <name evidence="1" type="primary">YLR063W</name>
    <name evidence="1" type="ORF">ATY40_BA7500135</name>
</gene>
<keyword evidence="2" id="KW-1185">Reference proteome</keyword>
<accession>A0A1B2J924</accession>
<evidence type="ECO:0000313" key="1">
    <source>
        <dbReference type="EMBL" id="ANZ74547.1"/>
    </source>
</evidence>
<proteinExistence type="predicted"/>
<sequence length="333" mass="38223">MSDRVARYKAKREEERAAAAVQFEEEEAIADDEIVESKCIPSTSEYQYEPERIIKVFQTCFQDMFEDQAELNQLVQSVKGDLYNRDYAAAFGEERKRDAYVIRWSPARALAYSSLFSHLKEVRELIYDFSDEKKDLDVLAVGGGAGSELVALNSLYCFAKEAYPNTEKKITITLVDIADWSSVIDKLTDFTKKYWLYKTDTYKPDFINHDILKPGVSFGNRDLITLLFTTNELFAEDKTEATKFLQRLGTECKSGALLLIAESAGSFSHIQVGKKKFPLTFLIDTILCGRPGSDTGPWTIIDGNDSVWYRTPGVQYDLKLENMRFFYRLYRKR</sequence>